<evidence type="ECO:0000313" key="8">
    <source>
        <dbReference type="Proteomes" id="UP000538929"/>
    </source>
</evidence>
<dbReference type="GO" id="GO:0003677">
    <property type="term" value="F:DNA binding"/>
    <property type="evidence" value="ECO:0007669"/>
    <property type="project" value="UniProtKB-KW"/>
</dbReference>
<evidence type="ECO:0000256" key="1">
    <source>
        <dbReference type="ARBA" id="ARBA00010641"/>
    </source>
</evidence>
<keyword evidence="2" id="KW-0805">Transcription regulation</keyword>
<evidence type="ECO:0000256" key="2">
    <source>
        <dbReference type="ARBA" id="ARBA00023015"/>
    </source>
</evidence>
<protein>
    <submittedName>
        <fullName evidence="7">Sigma-70 family RNA polymerase sigma factor</fullName>
    </submittedName>
</protein>
<evidence type="ECO:0000256" key="3">
    <source>
        <dbReference type="ARBA" id="ARBA00023082"/>
    </source>
</evidence>
<dbReference type="InterPro" id="IPR013249">
    <property type="entry name" value="RNA_pol_sigma70_r4_t2"/>
</dbReference>
<dbReference type="Gene3D" id="1.10.10.10">
    <property type="entry name" value="Winged helix-like DNA-binding domain superfamily/Winged helix DNA-binding domain"/>
    <property type="match status" value="1"/>
</dbReference>
<keyword evidence="4" id="KW-0238">DNA-binding</keyword>
<evidence type="ECO:0000256" key="5">
    <source>
        <dbReference type="ARBA" id="ARBA00023163"/>
    </source>
</evidence>
<name>A0A7W3TCK7_9ACTN</name>
<accession>A0A7W3TCK7</accession>
<dbReference type="InterPro" id="IPR013324">
    <property type="entry name" value="RNA_pol_sigma_r3/r4-like"/>
</dbReference>
<gene>
    <name evidence="7" type="ORF">FNQ90_07830</name>
</gene>
<reference evidence="8" key="1">
    <citation type="submission" date="2019-10" db="EMBL/GenBank/DDBJ databases">
        <title>Streptomyces sp. nov., a novel actinobacterium isolated from alkaline environment.</title>
        <authorList>
            <person name="Golinska P."/>
        </authorList>
    </citation>
    <scope>NUCLEOTIDE SEQUENCE [LARGE SCALE GENOMIC DNA]</scope>
    <source>
        <strain evidence="8">DSM 42118</strain>
    </source>
</reference>
<comment type="similarity">
    <text evidence="1">Belongs to the sigma-70 factor family. ECF subfamily.</text>
</comment>
<dbReference type="GO" id="GO:0016987">
    <property type="term" value="F:sigma factor activity"/>
    <property type="evidence" value="ECO:0007669"/>
    <property type="project" value="UniProtKB-KW"/>
</dbReference>
<keyword evidence="3" id="KW-0731">Sigma factor</keyword>
<dbReference type="AlphaFoldDB" id="A0A7W3TCK7"/>
<dbReference type="Pfam" id="PF08281">
    <property type="entry name" value="Sigma70_r4_2"/>
    <property type="match status" value="1"/>
</dbReference>
<keyword evidence="5" id="KW-0804">Transcription</keyword>
<dbReference type="NCBIfam" id="TIGR02937">
    <property type="entry name" value="sigma70-ECF"/>
    <property type="match status" value="1"/>
</dbReference>
<feature type="domain" description="RNA polymerase sigma factor 70 region 4 type 2" evidence="6">
    <location>
        <begin position="109"/>
        <end position="159"/>
    </location>
</feature>
<dbReference type="PANTHER" id="PTHR43133">
    <property type="entry name" value="RNA POLYMERASE ECF-TYPE SIGMA FACTO"/>
    <property type="match status" value="1"/>
</dbReference>
<dbReference type="InterPro" id="IPR039425">
    <property type="entry name" value="RNA_pol_sigma-70-like"/>
</dbReference>
<dbReference type="SUPFAM" id="SSF88659">
    <property type="entry name" value="Sigma3 and sigma4 domains of RNA polymerase sigma factors"/>
    <property type="match status" value="1"/>
</dbReference>
<dbReference type="Gene3D" id="1.10.1740.10">
    <property type="match status" value="1"/>
</dbReference>
<dbReference type="InterPro" id="IPR036388">
    <property type="entry name" value="WH-like_DNA-bd_sf"/>
</dbReference>
<organism evidence="7 8">
    <name type="scientific">Streptomyces alkaliphilus</name>
    <dbReference type="NCBI Taxonomy" id="1472722"/>
    <lineage>
        <taxon>Bacteria</taxon>
        <taxon>Bacillati</taxon>
        <taxon>Actinomycetota</taxon>
        <taxon>Actinomycetes</taxon>
        <taxon>Kitasatosporales</taxon>
        <taxon>Streptomycetaceae</taxon>
        <taxon>Streptomyces</taxon>
    </lineage>
</organism>
<comment type="caution">
    <text evidence="7">The sequence shown here is derived from an EMBL/GenBank/DDBJ whole genome shotgun (WGS) entry which is preliminary data.</text>
</comment>
<evidence type="ECO:0000259" key="6">
    <source>
        <dbReference type="Pfam" id="PF08281"/>
    </source>
</evidence>
<keyword evidence="8" id="KW-1185">Reference proteome</keyword>
<evidence type="ECO:0000313" key="7">
    <source>
        <dbReference type="EMBL" id="MBB0244020.1"/>
    </source>
</evidence>
<dbReference type="EMBL" id="VKHT01000160">
    <property type="protein sequence ID" value="MBB0244020.1"/>
    <property type="molecule type" value="Genomic_DNA"/>
</dbReference>
<dbReference type="GO" id="GO:0006352">
    <property type="term" value="P:DNA-templated transcription initiation"/>
    <property type="evidence" value="ECO:0007669"/>
    <property type="project" value="InterPro"/>
</dbReference>
<evidence type="ECO:0000256" key="4">
    <source>
        <dbReference type="ARBA" id="ARBA00023125"/>
    </source>
</evidence>
<sequence length="178" mass="20032">MPAAWTAFHEQYYSAYLAYAELQLGDRGEAGELVHRVFVHLAAHWQRLMREEAPMASAWALLKSGVARHLEERGRQPAMPETAVFRNVSRRVLEDVRGEFAAMESALGLYTAIARLPERQFDVIVLRYVLGYPTGDVARLMGVSDATVRTHCTLARRKLGRDLQMDTGGDGDDDDARR</sequence>
<proteinExistence type="inferred from homology"/>
<dbReference type="Proteomes" id="UP000538929">
    <property type="component" value="Unassembled WGS sequence"/>
</dbReference>
<dbReference type="PANTHER" id="PTHR43133:SF8">
    <property type="entry name" value="RNA POLYMERASE SIGMA FACTOR HI_1459-RELATED"/>
    <property type="match status" value="1"/>
</dbReference>
<dbReference type="InterPro" id="IPR014284">
    <property type="entry name" value="RNA_pol_sigma-70_dom"/>
</dbReference>